<feature type="region of interest" description="Disordered" evidence="2">
    <location>
        <begin position="1"/>
        <end position="21"/>
    </location>
</feature>
<organism evidence="3 4">
    <name type="scientific">Bathycoccus prasinos</name>
    <dbReference type="NCBI Taxonomy" id="41875"/>
    <lineage>
        <taxon>Eukaryota</taxon>
        <taxon>Viridiplantae</taxon>
        <taxon>Chlorophyta</taxon>
        <taxon>Mamiellophyceae</taxon>
        <taxon>Mamiellales</taxon>
        <taxon>Bathycoccaceae</taxon>
        <taxon>Bathycoccus</taxon>
    </lineage>
</organism>
<sequence length="319" mass="35046">MAASFLRGKGHVSSPRKSNARFVVKAGSSFEQKFGKDGSGAFSGGVGGGMAGQSQGEVSAQDLAILQQRLGGQQISFEGAGAQQLQQKGLIDAQGNLMSAGQKPIKSSNPDALEINYDPDGVLGDVSDENDMLIDRHLAKRDAQALEAEKEKLKEEWKKKRKELEEAREARPEPTSPAELVTYFFETEFNEMEFEIVRNRPKLNEEFFAYLKSQMEDASVSEDMKGKIDALSTVTSNFVGFVDQTTKAMLQPKERMMKLLTAKDKKAMILEMVDNDELDMNLMALLMTNINTAKAAGLDQEAAFMQKIYSACAKFVDGA</sequence>
<gene>
    <name evidence="3" type="ORF">Bathy01g01180</name>
</gene>
<evidence type="ECO:0000313" key="4">
    <source>
        <dbReference type="Proteomes" id="UP000198341"/>
    </source>
</evidence>
<evidence type="ECO:0000313" key="3">
    <source>
        <dbReference type="EMBL" id="CCO14203.1"/>
    </source>
</evidence>
<reference evidence="3 4" key="1">
    <citation type="submission" date="2011-10" db="EMBL/GenBank/DDBJ databases">
        <authorList>
            <person name="Genoscope - CEA"/>
        </authorList>
    </citation>
    <scope>NUCLEOTIDE SEQUENCE [LARGE SCALE GENOMIC DNA]</scope>
    <source>
        <strain evidence="3 4">RCC 1105</strain>
    </source>
</reference>
<dbReference type="RefSeq" id="XP_007515324.1">
    <property type="nucleotide sequence ID" value="XM_007515262.1"/>
</dbReference>
<dbReference type="OrthoDB" id="513821at2759"/>
<dbReference type="eggNOG" id="ENOG502QPRG">
    <property type="taxonomic scope" value="Eukaryota"/>
</dbReference>
<dbReference type="PANTHER" id="PTHR36333">
    <property type="entry name" value="DIMETHYLALLYL, ADENOSINE TRNA METHYLTHIOTRANSFERASE"/>
    <property type="match status" value="1"/>
</dbReference>
<keyword evidence="1" id="KW-0175">Coiled coil</keyword>
<dbReference type="EMBL" id="FO082278">
    <property type="protein sequence ID" value="CCO14203.1"/>
    <property type="molecule type" value="Genomic_DNA"/>
</dbReference>
<dbReference type="KEGG" id="bpg:Bathy01g01180"/>
<accession>K8EY60</accession>
<dbReference type="AlphaFoldDB" id="K8EY60"/>
<protein>
    <submittedName>
        <fullName evidence="3">Uncharacterized protein</fullName>
    </submittedName>
</protein>
<dbReference type="Proteomes" id="UP000198341">
    <property type="component" value="Chromosome 1"/>
</dbReference>
<keyword evidence="4" id="KW-1185">Reference proteome</keyword>
<name>K8EY60_9CHLO</name>
<proteinExistence type="predicted"/>
<feature type="coiled-coil region" evidence="1">
    <location>
        <begin position="136"/>
        <end position="170"/>
    </location>
</feature>
<evidence type="ECO:0000256" key="1">
    <source>
        <dbReference type="SAM" id="Coils"/>
    </source>
</evidence>
<dbReference type="PANTHER" id="PTHR36333:SF1">
    <property type="entry name" value="DIMETHYLALLYL, ADENOSINE TRNA METHYLTHIOTRANSFERASE"/>
    <property type="match status" value="1"/>
</dbReference>
<evidence type="ECO:0000256" key="2">
    <source>
        <dbReference type="SAM" id="MobiDB-lite"/>
    </source>
</evidence>
<dbReference type="STRING" id="41875.K8EY60"/>
<dbReference type="GeneID" id="19017854"/>